<dbReference type="CDD" id="cd02440">
    <property type="entry name" value="AdoMet_MTases"/>
    <property type="match status" value="1"/>
</dbReference>
<accession>A0A8G2EX51</accession>
<sequence>MPTLSSSETLVAEPWRDYALLDSGEGRKLERFGARILDRPDSQALWARSQPTEAWDAADARFTGGKDEEGQGNWDILKRHADGTWPLTYGDVRCEAQLSGFRHVGIFPEQRVHWDFMEERVGPEFSLLNLFGYTGLASLLPAAKGAKVTHVDASKKAIAWARTNQEASGMAEAPVRWICDDAARFAAREVRRGNRYDGIVLDPPKYGRGPKNEIWRLEEQLPTLLADVRAMLDGGSSFMVLTAYATHLSAITLRRLVEDALAGLGGAITHGEMTIREEGSGRLLPTSLFVRWDRHG</sequence>
<name>A0A8G2EX51_9PROT</name>
<dbReference type="RefSeq" id="WP_245701879.1">
    <property type="nucleotide sequence ID" value="NZ_FNBW01000001.1"/>
</dbReference>
<proteinExistence type="predicted"/>
<dbReference type="InterPro" id="IPR013780">
    <property type="entry name" value="Glyco_hydro_b"/>
</dbReference>
<dbReference type="GO" id="GO:0008168">
    <property type="term" value="F:methyltransferase activity"/>
    <property type="evidence" value="ECO:0007669"/>
    <property type="project" value="UniProtKB-KW"/>
</dbReference>
<protein>
    <submittedName>
        <fullName evidence="1">23S rRNA (Cytosine1962-C5)-methyltransferase</fullName>
    </submittedName>
</protein>
<gene>
    <name evidence="1" type="ORF">SAMN05660686_00169</name>
</gene>
<dbReference type="InterPro" id="IPR029063">
    <property type="entry name" value="SAM-dependent_MTases_sf"/>
</dbReference>
<dbReference type="Proteomes" id="UP000198615">
    <property type="component" value="Unassembled WGS sequence"/>
</dbReference>
<dbReference type="PANTHER" id="PTHR43042:SF2">
    <property type="entry name" value="SAM-DEPENDENT METHYLTRANSFERASE"/>
    <property type="match status" value="1"/>
</dbReference>
<organism evidence="1 2">
    <name type="scientific">Thalassobaculum litoreum DSM 18839</name>
    <dbReference type="NCBI Taxonomy" id="1123362"/>
    <lineage>
        <taxon>Bacteria</taxon>
        <taxon>Pseudomonadati</taxon>
        <taxon>Pseudomonadota</taxon>
        <taxon>Alphaproteobacteria</taxon>
        <taxon>Rhodospirillales</taxon>
        <taxon>Thalassobaculaceae</taxon>
        <taxon>Thalassobaculum</taxon>
    </lineage>
</organism>
<dbReference type="AlphaFoldDB" id="A0A8G2EX51"/>
<keyword evidence="2" id="KW-1185">Reference proteome</keyword>
<comment type="caution">
    <text evidence="1">The sequence shown here is derived from an EMBL/GenBank/DDBJ whole genome shotgun (WGS) entry which is preliminary data.</text>
</comment>
<dbReference type="PANTHER" id="PTHR43042">
    <property type="entry name" value="SAM-DEPENDENT METHYLTRANSFERASE"/>
    <property type="match status" value="1"/>
</dbReference>
<evidence type="ECO:0000313" key="1">
    <source>
        <dbReference type="EMBL" id="SDF08093.1"/>
    </source>
</evidence>
<dbReference type="Gene3D" id="2.60.40.1180">
    <property type="entry name" value="Golgi alpha-mannosidase II"/>
    <property type="match status" value="1"/>
</dbReference>
<keyword evidence="1" id="KW-0489">Methyltransferase</keyword>
<dbReference type="SUPFAM" id="SSF53335">
    <property type="entry name" value="S-adenosyl-L-methionine-dependent methyltransferases"/>
    <property type="match status" value="1"/>
</dbReference>
<dbReference type="GO" id="GO:0032259">
    <property type="term" value="P:methylation"/>
    <property type="evidence" value="ECO:0007669"/>
    <property type="project" value="UniProtKB-KW"/>
</dbReference>
<reference evidence="1 2" key="1">
    <citation type="submission" date="2016-10" db="EMBL/GenBank/DDBJ databases">
        <authorList>
            <person name="Varghese N."/>
            <person name="Submissions S."/>
        </authorList>
    </citation>
    <scope>NUCLEOTIDE SEQUENCE [LARGE SCALE GENOMIC DNA]</scope>
    <source>
        <strain evidence="1 2">DSM 18839</strain>
    </source>
</reference>
<keyword evidence="1" id="KW-0808">Transferase</keyword>
<dbReference type="Gene3D" id="3.40.50.150">
    <property type="entry name" value="Vaccinia Virus protein VP39"/>
    <property type="match status" value="1"/>
</dbReference>
<evidence type="ECO:0000313" key="2">
    <source>
        <dbReference type="Proteomes" id="UP000198615"/>
    </source>
</evidence>
<dbReference type="EMBL" id="FNBW01000001">
    <property type="protein sequence ID" value="SDF08093.1"/>
    <property type="molecule type" value="Genomic_DNA"/>
</dbReference>